<dbReference type="KEGG" id="lbc:LACBIDRAFT_325977"/>
<protein>
    <submittedName>
        <fullName evidence="1">Predicted protein</fullName>
    </submittedName>
</protein>
<keyword evidence="2" id="KW-1185">Reference proteome</keyword>
<dbReference type="AlphaFoldDB" id="B0D6V9"/>
<gene>
    <name evidence="1" type="ORF">LACBIDRAFT_325977</name>
</gene>
<dbReference type="Proteomes" id="UP000001194">
    <property type="component" value="Unassembled WGS sequence"/>
</dbReference>
<sequence length="252" mass="28481">MSESKEVWYHFISITHQSHIHAYSHSKTPGNAQRIGASHCFILNVGTQLEPALVLRATCFCAGYITTLRDRPQRNIKPPVSPSQCDPNPRYRLPWYNMLCAWKSVSSRFANAADNEPNNGDTCFFNSVAKHKLSRKPTCRYVVQGHVRGCSVMHPRSDIDPLHTIRTLSKPPFSVLYHDAMKRWPSHSTNPAQFERGTTSKHWPVFNNFTFKAAGCIDMPYTKRLDVPIQSDLALERDSINTLNEAPLSSAG</sequence>
<dbReference type="RefSeq" id="XP_001879640.1">
    <property type="nucleotide sequence ID" value="XM_001879605.1"/>
</dbReference>
<dbReference type="InParanoid" id="B0D6V9"/>
<dbReference type="EMBL" id="DS547099">
    <property type="protein sequence ID" value="EDR09291.1"/>
    <property type="molecule type" value="Genomic_DNA"/>
</dbReference>
<evidence type="ECO:0000313" key="2">
    <source>
        <dbReference type="Proteomes" id="UP000001194"/>
    </source>
</evidence>
<accession>B0D6V9</accession>
<name>B0D6V9_LACBS</name>
<evidence type="ECO:0000313" key="1">
    <source>
        <dbReference type="EMBL" id="EDR09291.1"/>
    </source>
</evidence>
<reference evidence="1 2" key="1">
    <citation type="journal article" date="2008" name="Nature">
        <title>The genome of Laccaria bicolor provides insights into mycorrhizal symbiosis.</title>
        <authorList>
            <person name="Martin F."/>
            <person name="Aerts A."/>
            <person name="Ahren D."/>
            <person name="Brun A."/>
            <person name="Danchin E.G.J."/>
            <person name="Duchaussoy F."/>
            <person name="Gibon J."/>
            <person name="Kohler A."/>
            <person name="Lindquist E."/>
            <person name="Pereda V."/>
            <person name="Salamov A."/>
            <person name="Shapiro H.J."/>
            <person name="Wuyts J."/>
            <person name="Blaudez D."/>
            <person name="Buee M."/>
            <person name="Brokstein P."/>
            <person name="Canbaeck B."/>
            <person name="Cohen D."/>
            <person name="Courty P.E."/>
            <person name="Coutinho P.M."/>
            <person name="Delaruelle C."/>
            <person name="Detter J.C."/>
            <person name="Deveau A."/>
            <person name="DiFazio S."/>
            <person name="Duplessis S."/>
            <person name="Fraissinet-Tachet L."/>
            <person name="Lucic E."/>
            <person name="Frey-Klett P."/>
            <person name="Fourrey C."/>
            <person name="Feussner I."/>
            <person name="Gay G."/>
            <person name="Grimwood J."/>
            <person name="Hoegger P.J."/>
            <person name="Jain P."/>
            <person name="Kilaru S."/>
            <person name="Labbe J."/>
            <person name="Lin Y.C."/>
            <person name="Legue V."/>
            <person name="Le Tacon F."/>
            <person name="Marmeisse R."/>
            <person name="Melayah D."/>
            <person name="Montanini B."/>
            <person name="Muratet M."/>
            <person name="Nehls U."/>
            <person name="Niculita-Hirzel H."/>
            <person name="Oudot-Le Secq M.P."/>
            <person name="Peter M."/>
            <person name="Quesneville H."/>
            <person name="Rajashekar B."/>
            <person name="Reich M."/>
            <person name="Rouhier N."/>
            <person name="Schmutz J."/>
            <person name="Yin T."/>
            <person name="Chalot M."/>
            <person name="Henrissat B."/>
            <person name="Kuees U."/>
            <person name="Lucas S."/>
            <person name="Van de Peer Y."/>
            <person name="Podila G.K."/>
            <person name="Polle A."/>
            <person name="Pukkila P.J."/>
            <person name="Richardson P.M."/>
            <person name="Rouze P."/>
            <person name="Sanders I.R."/>
            <person name="Stajich J.E."/>
            <person name="Tunlid A."/>
            <person name="Tuskan G."/>
            <person name="Grigoriev I.V."/>
        </authorList>
    </citation>
    <scope>NUCLEOTIDE SEQUENCE [LARGE SCALE GENOMIC DNA]</scope>
    <source>
        <strain evidence="2">S238N-H82 / ATCC MYA-4686</strain>
    </source>
</reference>
<organism evidence="2">
    <name type="scientific">Laccaria bicolor (strain S238N-H82 / ATCC MYA-4686)</name>
    <name type="common">Bicoloured deceiver</name>
    <name type="synonym">Laccaria laccata var. bicolor</name>
    <dbReference type="NCBI Taxonomy" id="486041"/>
    <lineage>
        <taxon>Eukaryota</taxon>
        <taxon>Fungi</taxon>
        <taxon>Dikarya</taxon>
        <taxon>Basidiomycota</taxon>
        <taxon>Agaricomycotina</taxon>
        <taxon>Agaricomycetes</taxon>
        <taxon>Agaricomycetidae</taxon>
        <taxon>Agaricales</taxon>
        <taxon>Agaricineae</taxon>
        <taxon>Hydnangiaceae</taxon>
        <taxon>Laccaria</taxon>
    </lineage>
</organism>
<dbReference type="HOGENOM" id="CLU_1102950_0_0_1"/>
<dbReference type="GeneID" id="6075391"/>
<proteinExistence type="predicted"/>